<keyword evidence="6 8" id="KW-0472">Membrane</keyword>
<dbReference type="EC" id="7.1.1.2" evidence="2 8"/>
<feature type="transmembrane region" description="Helical" evidence="8">
    <location>
        <begin position="289"/>
        <end position="311"/>
    </location>
</feature>
<feature type="transmembrane region" description="Helical" evidence="8">
    <location>
        <begin position="415"/>
        <end position="434"/>
    </location>
</feature>
<feature type="transmembrane region" description="Helical" evidence="8">
    <location>
        <begin position="233"/>
        <end position="254"/>
    </location>
</feature>
<dbReference type="GO" id="GO:0003954">
    <property type="term" value="F:NADH dehydrogenase activity"/>
    <property type="evidence" value="ECO:0007669"/>
    <property type="project" value="TreeGrafter"/>
</dbReference>
<feature type="transmembrane region" description="Helical" evidence="8">
    <location>
        <begin position="7"/>
        <end position="28"/>
    </location>
</feature>
<feature type="transmembrane region" description="Helical" evidence="8">
    <location>
        <begin position="197"/>
        <end position="221"/>
    </location>
</feature>
<evidence type="ECO:0000256" key="3">
    <source>
        <dbReference type="ARBA" id="ARBA00021096"/>
    </source>
</evidence>
<feature type="transmembrane region" description="Helical" evidence="8">
    <location>
        <begin position="366"/>
        <end position="384"/>
    </location>
</feature>
<dbReference type="Pfam" id="PF00361">
    <property type="entry name" value="Proton_antipo_M"/>
    <property type="match status" value="1"/>
</dbReference>
<feature type="transmembrane region" description="Helical" evidence="8">
    <location>
        <begin position="143"/>
        <end position="162"/>
    </location>
</feature>
<dbReference type="GO" id="GO:0015990">
    <property type="term" value="P:electron transport coupled proton transport"/>
    <property type="evidence" value="ECO:0007669"/>
    <property type="project" value="TreeGrafter"/>
</dbReference>
<feature type="transmembrane region" description="Helical" evidence="8">
    <location>
        <begin position="103"/>
        <end position="122"/>
    </location>
</feature>
<evidence type="ECO:0000256" key="2">
    <source>
        <dbReference type="ARBA" id="ARBA00012944"/>
    </source>
</evidence>
<comment type="function">
    <text evidence="8">Core subunit of the mitochondrial membrane respiratory chain NADH dehydrogenase (Complex I) which catalyzes electron transfer from NADH through the respiratory chain, using ubiquinone as an electron acceptor. Essential for the catalytic activity and assembly of complex I.</text>
</comment>
<keyword evidence="8" id="KW-0813">Transport</keyword>
<dbReference type="PANTHER" id="PTHR42829:SF2">
    <property type="entry name" value="NADH-UBIQUINONE OXIDOREDUCTASE CHAIN 5"/>
    <property type="match status" value="1"/>
</dbReference>
<gene>
    <name evidence="11" type="primary">ND5</name>
</gene>
<dbReference type="InterPro" id="IPR001750">
    <property type="entry name" value="ND/Mrp_TM"/>
</dbReference>
<accession>A0A977TKH6</accession>
<keyword evidence="5 8" id="KW-1133">Transmembrane helix</keyword>
<evidence type="ECO:0000256" key="7">
    <source>
        <dbReference type="ARBA" id="ARBA00049551"/>
    </source>
</evidence>
<sequence length="553" mass="63707">MTFLLGMTMILIFCSMMNFLFSLSVYMVEFQLSSILTMNLSFSIILDWISVSFCFIVLLISFSVFWFASMYMSSDYYFYRFIWLLLSFVISMLLLIFSSSFFFLLLGWDGLGITSFLLIIYYQSYDSMKSGYLTLLINRIGDVLIIISMVFLVYNGTLNFFMVENSNFFLLFFSLIVFASLTKSAQYPFSSWLPAAMAAPTPVSALVHSSTLVTAGIYMLIRLGQWVSMTSWMLSLLMFVGSMTSLLGSLSALNEYDMKKIIALSTLSQLGIMVFTLGMNNIYLSLFHLYTHAMFKALLFMVAGWILMLSFGVQDMRSLGNVFFYQPFMAIIFFTSSLALMGAPFLSAYYSKHLIFELMLSSSINFMSFLLLIMSSVITCIYSIRMVKILILSKLNAPVMVVSNTMSNMNSKMPYILMSVMSIFSGKLFKQLVINFNFSYSIIKFNSILLFVILLVGVIMGVCFKYANFLMMSTMFFLTSFSHWLKKPFFFISYNLKFLDYGILEPKNLMENLFFKCSGAIFLMAYWPSKFNLLWFRMALIVIFLMFLSWLIY</sequence>
<reference evidence="11" key="1">
    <citation type="submission" date="2021-11" db="EMBL/GenBank/DDBJ databases">
        <authorList>
            <person name="Ma R."/>
        </authorList>
    </citation>
    <scope>NUCLEOTIDE SEQUENCE</scope>
</reference>
<feature type="domain" description="NADH:quinone oxidoreductase/Mrp antiporter transmembrane" evidence="9">
    <location>
        <begin position="99"/>
        <end position="379"/>
    </location>
</feature>
<comment type="subcellular location">
    <subcellularLocation>
        <location evidence="1">Membrane</location>
        <topology evidence="1">Multi-pass membrane protein</topology>
    </subcellularLocation>
</comment>
<dbReference type="InterPro" id="IPR001516">
    <property type="entry name" value="Proton_antipo_N"/>
</dbReference>
<feature type="transmembrane region" description="Helical" evidence="8">
    <location>
        <begin position="440"/>
        <end position="459"/>
    </location>
</feature>
<protein>
    <recommendedName>
        <fullName evidence="3 8">NADH-ubiquinone oxidoreductase chain 5</fullName>
        <ecNumber evidence="2 8">7.1.1.2</ecNumber>
    </recommendedName>
</protein>
<dbReference type="GO" id="GO:0008137">
    <property type="term" value="F:NADH dehydrogenase (ubiquinone) activity"/>
    <property type="evidence" value="ECO:0007669"/>
    <property type="project" value="UniProtKB-EC"/>
</dbReference>
<geneLocation type="mitochondrion" evidence="11"/>
<feature type="transmembrane region" description="Helical" evidence="8">
    <location>
        <begin position="534"/>
        <end position="552"/>
    </location>
</feature>
<dbReference type="PANTHER" id="PTHR42829">
    <property type="entry name" value="NADH-UBIQUINONE OXIDOREDUCTASE CHAIN 5"/>
    <property type="match status" value="1"/>
</dbReference>
<feature type="transmembrane region" description="Helical" evidence="8">
    <location>
        <begin position="48"/>
        <end position="68"/>
    </location>
</feature>
<keyword evidence="8" id="KW-0520">NAD</keyword>
<dbReference type="GO" id="GO:0016020">
    <property type="term" value="C:membrane"/>
    <property type="evidence" value="ECO:0007669"/>
    <property type="project" value="UniProtKB-SubCell"/>
</dbReference>
<dbReference type="Pfam" id="PF00662">
    <property type="entry name" value="Proton_antipo_N"/>
    <property type="match status" value="1"/>
</dbReference>
<feature type="transmembrane region" description="Helical" evidence="8">
    <location>
        <begin position="261"/>
        <end position="283"/>
    </location>
</feature>
<dbReference type="EMBL" id="OL681899">
    <property type="protein sequence ID" value="UXW90886.1"/>
    <property type="molecule type" value="Genomic_DNA"/>
</dbReference>
<keyword evidence="8" id="KW-0830">Ubiquinone</keyword>
<dbReference type="InterPro" id="IPR003945">
    <property type="entry name" value="NU5C-like"/>
</dbReference>
<feature type="transmembrane region" description="Helical" evidence="8">
    <location>
        <begin position="77"/>
        <end position="97"/>
    </location>
</feature>
<evidence type="ECO:0000256" key="5">
    <source>
        <dbReference type="ARBA" id="ARBA00022989"/>
    </source>
</evidence>
<dbReference type="PRINTS" id="PR01434">
    <property type="entry name" value="NADHDHGNASE5"/>
</dbReference>
<evidence type="ECO:0000256" key="1">
    <source>
        <dbReference type="ARBA" id="ARBA00004141"/>
    </source>
</evidence>
<feature type="transmembrane region" description="Helical" evidence="8">
    <location>
        <begin position="323"/>
        <end position="346"/>
    </location>
</feature>
<evidence type="ECO:0000259" key="9">
    <source>
        <dbReference type="Pfam" id="PF00361"/>
    </source>
</evidence>
<evidence type="ECO:0000313" key="11">
    <source>
        <dbReference type="EMBL" id="UXW90886.1"/>
    </source>
</evidence>
<evidence type="ECO:0000256" key="4">
    <source>
        <dbReference type="ARBA" id="ARBA00022692"/>
    </source>
</evidence>
<comment type="similarity">
    <text evidence="8">Belongs to the complex I subunit 5 family.</text>
</comment>
<evidence type="ECO:0000256" key="6">
    <source>
        <dbReference type="ARBA" id="ARBA00023136"/>
    </source>
</evidence>
<evidence type="ECO:0000259" key="10">
    <source>
        <dbReference type="Pfam" id="PF00662"/>
    </source>
</evidence>
<feature type="transmembrane region" description="Helical" evidence="8">
    <location>
        <begin position="168"/>
        <end position="185"/>
    </location>
</feature>
<feature type="domain" description="NADH-Ubiquinone oxidoreductase (complex I) chain 5 N-terminal" evidence="10">
    <location>
        <begin position="36"/>
        <end position="81"/>
    </location>
</feature>
<keyword evidence="4 8" id="KW-0812">Transmembrane</keyword>
<name>A0A977TKH6_9EUPU</name>
<dbReference type="GO" id="GO:0042773">
    <property type="term" value="P:ATP synthesis coupled electron transport"/>
    <property type="evidence" value="ECO:0007669"/>
    <property type="project" value="InterPro"/>
</dbReference>
<evidence type="ECO:0000256" key="8">
    <source>
        <dbReference type="RuleBase" id="RU003404"/>
    </source>
</evidence>
<comment type="catalytic activity">
    <reaction evidence="7 8">
        <text>a ubiquinone + NADH + 5 H(+)(in) = a ubiquinol + NAD(+) + 4 H(+)(out)</text>
        <dbReference type="Rhea" id="RHEA:29091"/>
        <dbReference type="Rhea" id="RHEA-COMP:9565"/>
        <dbReference type="Rhea" id="RHEA-COMP:9566"/>
        <dbReference type="ChEBI" id="CHEBI:15378"/>
        <dbReference type="ChEBI" id="CHEBI:16389"/>
        <dbReference type="ChEBI" id="CHEBI:17976"/>
        <dbReference type="ChEBI" id="CHEBI:57540"/>
        <dbReference type="ChEBI" id="CHEBI:57945"/>
        <dbReference type="EC" id="7.1.1.2"/>
    </reaction>
</comment>
<organism evidence="11">
    <name type="scientific">Succineidae gen. n. sp. z RM-2021</name>
    <dbReference type="NCBI Taxonomy" id="2871687"/>
    <lineage>
        <taxon>Eukaryota</taxon>
        <taxon>Metazoa</taxon>
        <taxon>Spiralia</taxon>
        <taxon>Lophotrochozoa</taxon>
        <taxon>Mollusca</taxon>
        <taxon>Gastropoda</taxon>
        <taxon>Heterobranchia</taxon>
        <taxon>Euthyneura</taxon>
        <taxon>Panpulmonata</taxon>
        <taxon>Eupulmonata</taxon>
        <taxon>Stylommatophora</taxon>
        <taxon>Helicina</taxon>
        <taxon>Succineoidea</taxon>
        <taxon>Succineidae</taxon>
    </lineage>
</organism>
<proteinExistence type="inferred from homology"/>
<keyword evidence="8 11" id="KW-0496">Mitochondrion</keyword>
<dbReference type="AlphaFoldDB" id="A0A977TKH6"/>